<keyword evidence="1" id="KW-0472">Membrane</keyword>
<keyword evidence="1" id="KW-1133">Transmembrane helix</keyword>
<feature type="transmembrane region" description="Helical" evidence="1">
    <location>
        <begin position="196"/>
        <end position="218"/>
    </location>
</feature>
<feature type="transmembrane region" description="Helical" evidence="1">
    <location>
        <begin position="127"/>
        <end position="147"/>
    </location>
</feature>
<dbReference type="InterPro" id="IPR003744">
    <property type="entry name" value="YhhQ"/>
</dbReference>
<dbReference type="HAMAP" id="MF_02088">
    <property type="entry name" value="Q_prec_transport"/>
    <property type="match status" value="1"/>
</dbReference>
<feature type="transmembrane region" description="Helical" evidence="1">
    <location>
        <begin position="29"/>
        <end position="46"/>
    </location>
</feature>
<comment type="function">
    <text evidence="1">Involved in the import of queuosine (Q) precursors, required for Q precursor salvage.</text>
</comment>
<dbReference type="Proteomes" id="UP000294650">
    <property type="component" value="Unassembled WGS sequence"/>
</dbReference>
<evidence type="ECO:0000313" key="2">
    <source>
        <dbReference type="EMBL" id="TCT25519.1"/>
    </source>
</evidence>
<dbReference type="PANTHER" id="PTHR34300:SF2">
    <property type="entry name" value="QUEUOSINE PRECURSOR TRANSPORTER-RELATED"/>
    <property type="match status" value="1"/>
</dbReference>
<dbReference type="AlphaFoldDB" id="A0A4R3NB00"/>
<evidence type="ECO:0000256" key="1">
    <source>
        <dbReference type="HAMAP-Rule" id="MF_02088"/>
    </source>
</evidence>
<dbReference type="Pfam" id="PF02592">
    <property type="entry name" value="Vut_1"/>
    <property type="match status" value="1"/>
</dbReference>
<organism evidence="2 3">
    <name type="scientific">Melghiribacillus thermohalophilus</name>
    <dbReference type="NCBI Taxonomy" id="1324956"/>
    <lineage>
        <taxon>Bacteria</taxon>
        <taxon>Bacillati</taxon>
        <taxon>Bacillota</taxon>
        <taxon>Bacilli</taxon>
        <taxon>Bacillales</taxon>
        <taxon>Bacillaceae</taxon>
        <taxon>Melghiribacillus</taxon>
    </lineage>
</organism>
<name>A0A4R3NB00_9BACI</name>
<protein>
    <recommendedName>
        <fullName evidence="1">Probable queuosine precursor transporter</fullName>
        <shortName evidence="1">Q precursor transporter</shortName>
    </recommendedName>
</protein>
<gene>
    <name evidence="2" type="ORF">EDD68_10373</name>
</gene>
<feature type="transmembrane region" description="Helical" evidence="1">
    <location>
        <begin position="6"/>
        <end position="22"/>
    </location>
</feature>
<feature type="transmembrane region" description="Helical" evidence="1">
    <location>
        <begin position="168"/>
        <end position="190"/>
    </location>
</feature>
<proteinExistence type="inferred from homology"/>
<comment type="similarity">
    <text evidence="1">Belongs to the vitamin uptake transporter (VUT/ECF) (TC 2.A.88) family. Q precursor transporter subfamily.</text>
</comment>
<evidence type="ECO:0000313" key="3">
    <source>
        <dbReference type="Proteomes" id="UP000294650"/>
    </source>
</evidence>
<dbReference type="PANTHER" id="PTHR34300">
    <property type="entry name" value="QUEUOSINE PRECURSOR TRANSPORTER-RELATED"/>
    <property type="match status" value="1"/>
</dbReference>
<comment type="subcellular location">
    <subcellularLocation>
        <location evidence="1">Cell membrane</location>
        <topology evidence="1">Multi-pass membrane protein</topology>
    </subcellularLocation>
</comment>
<dbReference type="OrthoDB" id="9805479at2"/>
<dbReference type="NCBIfam" id="TIGR00697">
    <property type="entry name" value="queuosine precursor transporter"/>
    <property type="match status" value="1"/>
</dbReference>
<dbReference type="RefSeq" id="WP_132370953.1">
    <property type="nucleotide sequence ID" value="NZ_SMAN01000003.1"/>
</dbReference>
<feature type="transmembrane region" description="Helical" evidence="1">
    <location>
        <begin position="52"/>
        <end position="73"/>
    </location>
</feature>
<comment type="caution">
    <text evidence="2">The sequence shown here is derived from an EMBL/GenBank/DDBJ whole genome shotgun (WGS) entry which is preliminary data.</text>
</comment>
<keyword evidence="1" id="KW-1003">Cell membrane</keyword>
<dbReference type="GO" id="GO:0022857">
    <property type="term" value="F:transmembrane transporter activity"/>
    <property type="evidence" value="ECO:0007669"/>
    <property type="project" value="UniProtKB-UniRule"/>
</dbReference>
<sequence>MFNEWLWLIFALVNFSLILIIYRMFGKAGLFVWIGMSTVVANIQVLKVVELFGVTATLGNIMYGTIFLATDILNEKYGREEAKKAVWLGFFTLISMTVMMQIALMFIPSSDDTVQEALAALFDLVPQVAAGSLVAYVISQNFDVWLYQKIKSKFTSDQFLWLRNNGSTMISQFVDTAVFCIIAFWGMFSLQIWVEIFLSTYLIKFIVSALDTPFIYAAKHMHNQTFNPNEQQV</sequence>
<feature type="transmembrane region" description="Helical" evidence="1">
    <location>
        <begin position="85"/>
        <end position="107"/>
    </location>
</feature>
<keyword evidence="1" id="KW-0812">Transmembrane</keyword>
<keyword evidence="3" id="KW-1185">Reference proteome</keyword>
<accession>A0A4R3NB00</accession>
<reference evidence="2 3" key="1">
    <citation type="submission" date="2019-03" db="EMBL/GenBank/DDBJ databases">
        <title>Genomic Encyclopedia of Type Strains, Phase IV (KMG-IV): sequencing the most valuable type-strain genomes for metagenomic binning, comparative biology and taxonomic classification.</title>
        <authorList>
            <person name="Goeker M."/>
        </authorList>
    </citation>
    <scope>NUCLEOTIDE SEQUENCE [LARGE SCALE GENOMIC DNA]</scope>
    <source>
        <strain evidence="2 3">DSM 25894</strain>
    </source>
</reference>
<dbReference type="EMBL" id="SMAN01000003">
    <property type="protein sequence ID" value="TCT25519.1"/>
    <property type="molecule type" value="Genomic_DNA"/>
</dbReference>
<dbReference type="GO" id="GO:0005886">
    <property type="term" value="C:plasma membrane"/>
    <property type="evidence" value="ECO:0007669"/>
    <property type="project" value="UniProtKB-SubCell"/>
</dbReference>
<keyword evidence="1" id="KW-0813">Transport</keyword>